<dbReference type="Gene3D" id="3.40.50.300">
    <property type="entry name" value="P-loop containing nucleotide triphosphate hydrolases"/>
    <property type="match status" value="1"/>
</dbReference>
<evidence type="ECO:0000313" key="14">
    <source>
        <dbReference type="Proteomes" id="UP000305539"/>
    </source>
</evidence>
<keyword evidence="3" id="KW-1003">Cell membrane</keyword>
<evidence type="ECO:0000259" key="11">
    <source>
        <dbReference type="PROSITE" id="PS50893"/>
    </source>
</evidence>
<dbReference type="GO" id="GO:0140359">
    <property type="term" value="F:ABC-type transporter activity"/>
    <property type="evidence" value="ECO:0007669"/>
    <property type="project" value="InterPro"/>
</dbReference>
<evidence type="ECO:0000256" key="8">
    <source>
        <dbReference type="ARBA" id="ARBA00022989"/>
    </source>
</evidence>
<dbReference type="Pfam" id="PF06472">
    <property type="entry name" value="ABC_membrane_2"/>
    <property type="match status" value="1"/>
</dbReference>
<dbReference type="InterPro" id="IPR050835">
    <property type="entry name" value="ABC_transporter_sub-D"/>
</dbReference>
<evidence type="ECO:0000256" key="1">
    <source>
        <dbReference type="ARBA" id="ARBA00004651"/>
    </source>
</evidence>
<evidence type="ECO:0000259" key="12">
    <source>
        <dbReference type="PROSITE" id="PS50929"/>
    </source>
</evidence>
<evidence type="ECO:0000256" key="9">
    <source>
        <dbReference type="ARBA" id="ARBA00023136"/>
    </source>
</evidence>
<feature type="transmembrane region" description="Helical" evidence="10">
    <location>
        <begin position="77"/>
        <end position="101"/>
    </location>
</feature>
<feature type="domain" description="ABC transmembrane type-1" evidence="12">
    <location>
        <begin position="43"/>
        <end position="341"/>
    </location>
</feature>
<comment type="caution">
    <text evidence="13">The sequence shown here is derived from an EMBL/GenBank/DDBJ whole genome shotgun (WGS) entry which is preliminary data.</text>
</comment>
<dbReference type="GO" id="GO:0005886">
    <property type="term" value="C:plasma membrane"/>
    <property type="evidence" value="ECO:0007669"/>
    <property type="project" value="UniProtKB-SubCell"/>
</dbReference>
<dbReference type="RefSeq" id="WP_136892920.1">
    <property type="nucleotide sequence ID" value="NZ_SWJE01000003.1"/>
</dbReference>
<dbReference type="PANTHER" id="PTHR11384">
    <property type="entry name" value="ATP-BINDING CASSETTE, SUB-FAMILY D MEMBER"/>
    <property type="match status" value="1"/>
</dbReference>
<organism evidence="13 14">
    <name type="scientific">Trinickia terrae</name>
    <dbReference type="NCBI Taxonomy" id="2571161"/>
    <lineage>
        <taxon>Bacteria</taxon>
        <taxon>Pseudomonadati</taxon>
        <taxon>Pseudomonadota</taxon>
        <taxon>Betaproteobacteria</taxon>
        <taxon>Burkholderiales</taxon>
        <taxon>Burkholderiaceae</taxon>
        <taxon>Trinickia</taxon>
    </lineage>
</organism>
<feature type="transmembrane region" description="Helical" evidence="10">
    <location>
        <begin position="192"/>
        <end position="213"/>
    </location>
</feature>
<dbReference type="PROSITE" id="PS50929">
    <property type="entry name" value="ABC_TM1F"/>
    <property type="match status" value="1"/>
</dbReference>
<dbReference type="Proteomes" id="UP000305539">
    <property type="component" value="Unassembled WGS sequence"/>
</dbReference>
<dbReference type="CDD" id="cd03223">
    <property type="entry name" value="ABCD_peroxisomal_ALDP"/>
    <property type="match status" value="1"/>
</dbReference>
<evidence type="ECO:0000313" key="13">
    <source>
        <dbReference type="EMBL" id="TKC90805.1"/>
    </source>
</evidence>
<evidence type="ECO:0000256" key="5">
    <source>
        <dbReference type="ARBA" id="ARBA00022692"/>
    </source>
</evidence>
<dbReference type="SUPFAM" id="SSF90123">
    <property type="entry name" value="ABC transporter transmembrane region"/>
    <property type="match status" value="1"/>
</dbReference>
<dbReference type="InterPro" id="IPR003593">
    <property type="entry name" value="AAA+_ATPase"/>
</dbReference>
<dbReference type="Pfam" id="PF00005">
    <property type="entry name" value="ABC_tran"/>
    <property type="match status" value="1"/>
</dbReference>
<dbReference type="SMART" id="SM00382">
    <property type="entry name" value="AAA"/>
    <property type="match status" value="1"/>
</dbReference>
<gene>
    <name evidence="13" type="ORF">FAZ69_05340</name>
</gene>
<feature type="domain" description="ABC transporter" evidence="11">
    <location>
        <begin position="384"/>
        <end position="585"/>
    </location>
</feature>
<feature type="transmembrane region" description="Helical" evidence="10">
    <location>
        <begin position="37"/>
        <end position="57"/>
    </location>
</feature>
<feature type="transmembrane region" description="Helical" evidence="10">
    <location>
        <begin position="156"/>
        <end position="180"/>
    </location>
</feature>
<evidence type="ECO:0000256" key="2">
    <source>
        <dbReference type="ARBA" id="ARBA00022448"/>
    </source>
</evidence>
<dbReference type="EMBL" id="SWJE01000003">
    <property type="protein sequence ID" value="TKC90805.1"/>
    <property type="molecule type" value="Genomic_DNA"/>
</dbReference>
<dbReference type="GO" id="GO:0005524">
    <property type="term" value="F:ATP binding"/>
    <property type="evidence" value="ECO:0007669"/>
    <property type="project" value="UniProtKB-KW"/>
</dbReference>
<dbReference type="GO" id="GO:0016887">
    <property type="term" value="F:ATP hydrolysis activity"/>
    <property type="evidence" value="ECO:0007669"/>
    <property type="project" value="InterPro"/>
</dbReference>
<dbReference type="InterPro" id="IPR011527">
    <property type="entry name" value="ABC1_TM_dom"/>
</dbReference>
<keyword evidence="6" id="KW-0547">Nucleotide-binding</keyword>
<protein>
    <submittedName>
        <fullName evidence="13">ABC transporter ATP-binding protein/permease</fullName>
    </submittedName>
</protein>
<evidence type="ECO:0000256" key="7">
    <source>
        <dbReference type="ARBA" id="ARBA00022840"/>
    </source>
</evidence>
<dbReference type="OrthoDB" id="9810134at2"/>
<dbReference type="SUPFAM" id="SSF52540">
    <property type="entry name" value="P-loop containing nucleoside triphosphate hydrolases"/>
    <property type="match status" value="1"/>
</dbReference>
<keyword evidence="7 13" id="KW-0067">ATP-binding</keyword>
<evidence type="ECO:0000256" key="6">
    <source>
        <dbReference type="ARBA" id="ARBA00022741"/>
    </source>
</evidence>
<dbReference type="Gene3D" id="1.20.1560.10">
    <property type="entry name" value="ABC transporter type 1, transmembrane domain"/>
    <property type="match status" value="1"/>
</dbReference>
<evidence type="ECO:0000256" key="3">
    <source>
        <dbReference type="ARBA" id="ARBA00022475"/>
    </source>
</evidence>
<dbReference type="InterPro" id="IPR027417">
    <property type="entry name" value="P-loop_NTPase"/>
</dbReference>
<name>A0A4U1IBP0_9BURK</name>
<comment type="subcellular location">
    <subcellularLocation>
        <location evidence="1">Cell membrane</location>
        <topology evidence="1">Multi-pass membrane protein</topology>
    </subcellularLocation>
</comment>
<keyword evidence="2" id="KW-0813">Transport</keyword>
<feature type="transmembrane region" description="Helical" evidence="10">
    <location>
        <begin position="282"/>
        <end position="299"/>
    </location>
</feature>
<accession>A0A4U1IBP0</accession>
<dbReference type="PANTHER" id="PTHR11384:SF59">
    <property type="entry name" value="LYSOSOMAL COBALAMIN TRANSPORTER ABCD4"/>
    <property type="match status" value="1"/>
</dbReference>
<proteinExistence type="predicted"/>
<keyword evidence="5 10" id="KW-0812">Transmembrane</keyword>
<keyword evidence="14" id="KW-1185">Reference proteome</keyword>
<dbReference type="InterPro" id="IPR003439">
    <property type="entry name" value="ABC_transporter-like_ATP-bd"/>
</dbReference>
<dbReference type="AlphaFoldDB" id="A0A4U1IBP0"/>
<dbReference type="InterPro" id="IPR036640">
    <property type="entry name" value="ABC1_TM_sf"/>
</dbReference>
<evidence type="ECO:0000256" key="4">
    <source>
        <dbReference type="ARBA" id="ARBA00022519"/>
    </source>
</evidence>
<keyword evidence="8 10" id="KW-1133">Transmembrane helix</keyword>
<keyword evidence="4" id="KW-0997">Cell inner membrane</keyword>
<evidence type="ECO:0000256" key="10">
    <source>
        <dbReference type="SAM" id="Phobius"/>
    </source>
</evidence>
<reference evidence="13 14" key="1">
    <citation type="submission" date="2019-04" db="EMBL/GenBank/DDBJ databases">
        <title>Trinickia sp. 7GSK02, isolated from subtropical forest soil.</title>
        <authorList>
            <person name="Gao Z.-H."/>
            <person name="Qiu L.-H."/>
        </authorList>
    </citation>
    <scope>NUCLEOTIDE SEQUENCE [LARGE SCALE GENOMIC DNA]</scope>
    <source>
        <strain evidence="13 14">7GSK02</strain>
    </source>
</reference>
<sequence>MNPTLSKTSPDNVPRESNQISAWSLIKPFWVSEEWKVAWGLLVAIIAMNLTVVWINVRLNKWNADFYNALQSKDVQHFPHLLMVFTMLAFAFIILAVYGRYLRQMLGFRWRQWLTNKYLKEWLGDRTFYRIERDRLADNPDQRITEDLDSLATTTLALSIDLLSTVVTLVSFITILWSLAGALSLTLGGTPITIPGYMVWAAALYALLGSFVIHKVGHPLVSINYQQQRVEADFRFGLVRVRENSEQIAFYQGMTTETTHARNAFQRIRQNFWLIMKYTKRLTFVLSFYGQIAIIFPIVVASPRYFAGAFTFGVLMQISSAFGTVSDSFSWFMNSYSTLVGWRATVNRLREFRRVMGATHLKESVLPATEHGGINLHYVDSNALTTEDLKLALPNGTALTTIGSVAIKPGSRWLVRGPSGSGKSTLMRALAGLWPFGDGAIDAPVDALMMFIPQQSYLPIGTLKAALAYPSSADTFSDEECREALRVCRLEGYADRLAESAHWQRVMSPGEQQRLAGARALLHKPDYLFLDEATSALDAENEARLYHLFNERLPKAAIVSIAHRESLAAFHDETLEIERTGERAIA</sequence>
<dbReference type="PROSITE" id="PS50893">
    <property type="entry name" value="ABC_TRANSPORTER_2"/>
    <property type="match status" value="1"/>
</dbReference>
<keyword evidence="9 10" id="KW-0472">Membrane</keyword>